<organism evidence="1 2">
    <name type="scientific">Psilocybe cf. subviscida</name>
    <dbReference type="NCBI Taxonomy" id="2480587"/>
    <lineage>
        <taxon>Eukaryota</taxon>
        <taxon>Fungi</taxon>
        <taxon>Dikarya</taxon>
        <taxon>Basidiomycota</taxon>
        <taxon>Agaricomycotina</taxon>
        <taxon>Agaricomycetes</taxon>
        <taxon>Agaricomycetidae</taxon>
        <taxon>Agaricales</taxon>
        <taxon>Agaricineae</taxon>
        <taxon>Strophariaceae</taxon>
        <taxon>Psilocybe</taxon>
    </lineage>
</organism>
<evidence type="ECO:0008006" key="3">
    <source>
        <dbReference type="Google" id="ProtNLM"/>
    </source>
</evidence>
<dbReference type="EMBL" id="JAACJJ010000031">
    <property type="protein sequence ID" value="KAF5318114.1"/>
    <property type="molecule type" value="Genomic_DNA"/>
</dbReference>
<gene>
    <name evidence="1" type="ORF">D9619_012253</name>
</gene>
<dbReference type="AlphaFoldDB" id="A0A8H5B7N3"/>
<dbReference type="SUPFAM" id="SSF52058">
    <property type="entry name" value="L domain-like"/>
    <property type="match status" value="1"/>
</dbReference>
<keyword evidence="2" id="KW-1185">Reference proteome</keyword>
<comment type="caution">
    <text evidence="1">The sequence shown here is derived from an EMBL/GenBank/DDBJ whole genome shotgun (WGS) entry which is preliminary data.</text>
</comment>
<evidence type="ECO:0000313" key="2">
    <source>
        <dbReference type="Proteomes" id="UP000567179"/>
    </source>
</evidence>
<evidence type="ECO:0000313" key="1">
    <source>
        <dbReference type="EMBL" id="KAF5318114.1"/>
    </source>
</evidence>
<name>A0A8H5B7N3_9AGAR</name>
<accession>A0A8H5B7N3</accession>
<protein>
    <recommendedName>
        <fullName evidence="3">F-box domain-containing protein</fullName>
    </recommendedName>
</protein>
<reference evidence="1 2" key="1">
    <citation type="journal article" date="2020" name="ISME J.">
        <title>Uncovering the hidden diversity of litter-decomposition mechanisms in mushroom-forming fungi.</title>
        <authorList>
            <person name="Floudas D."/>
            <person name="Bentzer J."/>
            <person name="Ahren D."/>
            <person name="Johansson T."/>
            <person name="Persson P."/>
            <person name="Tunlid A."/>
        </authorList>
    </citation>
    <scope>NUCLEOTIDE SEQUENCE [LARGE SCALE GENOMIC DNA]</scope>
    <source>
        <strain evidence="1 2">CBS 101986</strain>
    </source>
</reference>
<dbReference type="Proteomes" id="UP000567179">
    <property type="component" value="Unassembled WGS sequence"/>
</dbReference>
<proteinExistence type="predicted"/>
<sequence length="402" mass="45766">MVPSLYSNRTTEDRETYLQRSNPRSLDIWLTFVAEVPDDSILSVLDTLSIHSNRVRRLAVLFDGEAPKNLVVRQIVMGWNLERIESLELHVNPHDDNDESLEADFDTPGNFDQLKLLRSSAAFFDVQHPCLSQLTTLYLESSTTYVPRSESDIFARIISLPNLITLSVAEDTLGSQTRARTTTPLVAPILKHFRCGDTILAKLFLSEASFPELELLALRHINLKTMVYPHANRGDTPLQFLAPKLRTLALIDCRSNTLSSTLLASATSSAAHLVIDTVDDPYQSNVMEFIWVNPTTKTNFWPLLETFTYRTKRSFAETIYTSSYRSFSESRSNGDKQLKIYACHLGRPLYKRRSENFVRRAEQWEELVAAGIVENFPSDRDVVPWPIDSNFFSSNAEYLFTP</sequence>